<dbReference type="AlphaFoldDB" id="A0AAP0PEQ4"/>
<gene>
    <name evidence="2" type="ORF">Sjap_008544</name>
</gene>
<reference evidence="2 3" key="1">
    <citation type="submission" date="2024-01" db="EMBL/GenBank/DDBJ databases">
        <title>Genome assemblies of Stephania.</title>
        <authorList>
            <person name="Yang L."/>
        </authorList>
    </citation>
    <scope>NUCLEOTIDE SEQUENCE [LARGE SCALE GENOMIC DNA]</scope>
    <source>
        <strain evidence="2">QJT</strain>
        <tissue evidence="2">Leaf</tissue>
    </source>
</reference>
<name>A0AAP0PEQ4_9MAGN</name>
<keyword evidence="3" id="KW-1185">Reference proteome</keyword>
<proteinExistence type="predicted"/>
<organism evidence="2 3">
    <name type="scientific">Stephania japonica</name>
    <dbReference type="NCBI Taxonomy" id="461633"/>
    <lineage>
        <taxon>Eukaryota</taxon>
        <taxon>Viridiplantae</taxon>
        <taxon>Streptophyta</taxon>
        <taxon>Embryophyta</taxon>
        <taxon>Tracheophyta</taxon>
        <taxon>Spermatophyta</taxon>
        <taxon>Magnoliopsida</taxon>
        <taxon>Ranunculales</taxon>
        <taxon>Menispermaceae</taxon>
        <taxon>Menispermoideae</taxon>
        <taxon>Cissampelideae</taxon>
        <taxon>Stephania</taxon>
    </lineage>
</organism>
<protein>
    <submittedName>
        <fullName evidence="2">Uncharacterized protein</fullName>
    </submittedName>
</protein>
<comment type="caution">
    <text evidence="2">The sequence shown here is derived from an EMBL/GenBank/DDBJ whole genome shotgun (WGS) entry which is preliminary data.</text>
</comment>
<dbReference type="Proteomes" id="UP001417504">
    <property type="component" value="Unassembled WGS sequence"/>
</dbReference>
<sequence>MDRRRPRNGWIAHRSGLTFGRCCGGVDDQRPIRGPTWSYTEPRRSKSPNMRRCCGGVLFVYVCTMVLSMVCSTEGVLCCNGGGRRRRSEESTPHFFVISVDLPERSKGKNPVYETFCEDLRLDSSTLA</sequence>
<dbReference type="EMBL" id="JBBNAE010000003">
    <property type="protein sequence ID" value="KAK9137950.1"/>
    <property type="molecule type" value="Genomic_DNA"/>
</dbReference>
<keyword evidence="1" id="KW-1133">Transmembrane helix</keyword>
<evidence type="ECO:0000256" key="1">
    <source>
        <dbReference type="SAM" id="Phobius"/>
    </source>
</evidence>
<evidence type="ECO:0000313" key="3">
    <source>
        <dbReference type="Proteomes" id="UP001417504"/>
    </source>
</evidence>
<keyword evidence="1" id="KW-0472">Membrane</keyword>
<keyword evidence="1" id="KW-0812">Transmembrane</keyword>
<evidence type="ECO:0000313" key="2">
    <source>
        <dbReference type="EMBL" id="KAK9137950.1"/>
    </source>
</evidence>
<accession>A0AAP0PEQ4</accession>
<feature type="transmembrane region" description="Helical" evidence="1">
    <location>
        <begin position="53"/>
        <end position="70"/>
    </location>
</feature>